<dbReference type="InterPro" id="IPR036388">
    <property type="entry name" value="WH-like_DNA-bd_sf"/>
</dbReference>
<sequence>MCKTCGCSFRSRDFGNIERFIDPCILLLLLQDSSYGYQIREDLKEHCGHEIDFGNLYRTLRRMETDEWIRSDWKKGDGAPDKRIYSTTPEGKEVLADAIISLERTDKLLHRLFEKYKKVKKSI</sequence>
<dbReference type="InterPro" id="IPR052509">
    <property type="entry name" value="Metal_resp_DNA-bind_regulator"/>
</dbReference>
<accession>A0A1F7H4M5</accession>
<dbReference type="InterPro" id="IPR005149">
    <property type="entry name" value="Tscrpt_reg_PadR_N"/>
</dbReference>
<dbReference type="Pfam" id="PF03551">
    <property type="entry name" value="PadR"/>
    <property type="match status" value="1"/>
</dbReference>
<name>A0A1F7H4M5_9BACT</name>
<feature type="domain" description="Transcription regulator PadR N-terminal" evidence="1">
    <location>
        <begin position="25"/>
        <end position="96"/>
    </location>
</feature>
<dbReference type="SUPFAM" id="SSF46785">
    <property type="entry name" value="Winged helix' DNA-binding domain"/>
    <property type="match status" value="1"/>
</dbReference>
<dbReference type="Gene3D" id="1.10.10.10">
    <property type="entry name" value="Winged helix-like DNA-binding domain superfamily/Winged helix DNA-binding domain"/>
    <property type="match status" value="1"/>
</dbReference>
<dbReference type="EMBL" id="MFZP01000055">
    <property type="protein sequence ID" value="OGK26025.1"/>
    <property type="molecule type" value="Genomic_DNA"/>
</dbReference>
<reference evidence="2 3" key="1">
    <citation type="journal article" date="2016" name="Nat. Commun.">
        <title>Thousands of microbial genomes shed light on interconnected biogeochemical processes in an aquifer system.</title>
        <authorList>
            <person name="Anantharaman K."/>
            <person name="Brown C.T."/>
            <person name="Hug L.A."/>
            <person name="Sharon I."/>
            <person name="Castelle C.J."/>
            <person name="Probst A.J."/>
            <person name="Thomas B.C."/>
            <person name="Singh A."/>
            <person name="Wilkins M.J."/>
            <person name="Karaoz U."/>
            <person name="Brodie E.L."/>
            <person name="Williams K.H."/>
            <person name="Hubbard S.S."/>
            <person name="Banfield J.F."/>
        </authorList>
    </citation>
    <scope>NUCLEOTIDE SEQUENCE [LARGE SCALE GENOMIC DNA]</scope>
</reference>
<dbReference type="InterPro" id="IPR036390">
    <property type="entry name" value="WH_DNA-bd_sf"/>
</dbReference>
<organism evidence="2 3">
    <name type="scientific">Candidatus Roizmanbacteria bacterium RIFCSPHIGHO2_02_FULL_39_9</name>
    <dbReference type="NCBI Taxonomy" id="1802040"/>
    <lineage>
        <taxon>Bacteria</taxon>
        <taxon>Candidatus Roizmaniibacteriota</taxon>
    </lineage>
</organism>
<comment type="caution">
    <text evidence="2">The sequence shown here is derived from an EMBL/GenBank/DDBJ whole genome shotgun (WGS) entry which is preliminary data.</text>
</comment>
<dbReference type="AlphaFoldDB" id="A0A1F7H4M5"/>
<dbReference type="PANTHER" id="PTHR33169:SF14">
    <property type="entry name" value="TRANSCRIPTIONAL REGULATOR RV3488"/>
    <property type="match status" value="1"/>
</dbReference>
<evidence type="ECO:0000259" key="1">
    <source>
        <dbReference type="Pfam" id="PF03551"/>
    </source>
</evidence>
<gene>
    <name evidence="2" type="ORF">A3C28_02110</name>
</gene>
<evidence type="ECO:0000313" key="3">
    <source>
        <dbReference type="Proteomes" id="UP000178597"/>
    </source>
</evidence>
<dbReference type="Proteomes" id="UP000178597">
    <property type="component" value="Unassembled WGS sequence"/>
</dbReference>
<protein>
    <recommendedName>
        <fullName evidence="1">Transcription regulator PadR N-terminal domain-containing protein</fullName>
    </recommendedName>
</protein>
<dbReference type="PANTHER" id="PTHR33169">
    <property type="entry name" value="PADR-FAMILY TRANSCRIPTIONAL REGULATOR"/>
    <property type="match status" value="1"/>
</dbReference>
<proteinExistence type="predicted"/>
<dbReference type="STRING" id="1802040.A3C28_02110"/>
<evidence type="ECO:0000313" key="2">
    <source>
        <dbReference type="EMBL" id="OGK26025.1"/>
    </source>
</evidence>